<dbReference type="Proteomes" id="UP001151234">
    <property type="component" value="Unassembled WGS sequence"/>
</dbReference>
<evidence type="ECO:0000313" key="1">
    <source>
        <dbReference type="EMBL" id="MDA5398489.1"/>
    </source>
</evidence>
<evidence type="ECO:0000313" key="2">
    <source>
        <dbReference type="Proteomes" id="UP001151234"/>
    </source>
</evidence>
<reference evidence="1" key="1">
    <citation type="submission" date="2022-11" db="EMBL/GenBank/DDBJ databases">
        <title>Draft genome sequence of Hoeflea poritis E7-10 and Hoeflea prorocentri PM5-8, separated from scleractinian coral Porites lutea and marine dinoflagellate.</title>
        <authorList>
            <person name="Zhang G."/>
            <person name="Wei Q."/>
            <person name="Cai L."/>
        </authorList>
    </citation>
    <scope>NUCLEOTIDE SEQUENCE</scope>
    <source>
        <strain evidence="1">PM5-8</strain>
    </source>
</reference>
<dbReference type="RefSeq" id="WP_267989905.1">
    <property type="nucleotide sequence ID" value="NZ_JAPJZI010000001.1"/>
</dbReference>
<accession>A0A9X3UKA0</accession>
<sequence>MVTSETRPQPHLPEQFQKILLLVGQMNYSWTNTETLLIHLIAGLAGIDKETAIVIFLTLNTTRARLDLVDRLAKMERTEPQARKDILGLTGDMVKVLKHKNRYNHCLYSFDDEGRNAKTILMRIAETKNAIKIGKTQALDASEIGKIRESIRTIETINRRTWSTIMKFDFPL</sequence>
<keyword evidence="2" id="KW-1185">Reference proteome</keyword>
<gene>
    <name evidence="1" type="ORF">OQ273_07900</name>
</gene>
<proteinExistence type="predicted"/>
<name>A0A9X3UKA0_9HYPH</name>
<protein>
    <submittedName>
        <fullName evidence="1">Uncharacterized protein</fullName>
    </submittedName>
</protein>
<dbReference type="EMBL" id="JAPJZI010000001">
    <property type="protein sequence ID" value="MDA5398489.1"/>
    <property type="molecule type" value="Genomic_DNA"/>
</dbReference>
<dbReference type="AlphaFoldDB" id="A0A9X3UKA0"/>
<organism evidence="1 2">
    <name type="scientific">Hoeflea prorocentri</name>
    <dbReference type="NCBI Taxonomy" id="1922333"/>
    <lineage>
        <taxon>Bacteria</taxon>
        <taxon>Pseudomonadati</taxon>
        <taxon>Pseudomonadota</taxon>
        <taxon>Alphaproteobacteria</taxon>
        <taxon>Hyphomicrobiales</taxon>
        <taxon>Rhizobiaceae</taxon>
        <taxon>Hoeflea</taxon>
    </lineage>
</organism>
<comment type="caution">
    <text evidence="1">The sequence shown here is derived from an EMBL/GenBank/DDBJ whole genome shotgun (WGS) entry which is preliminary data.</text>
</comment>